<reference evidence="1 2" key="1">
    <citation type="journal article" date="2023" name="Hortic Res">
        <title>Pangenome of water caltrop reveals structural variations and asymmetric subgenome divergence after allopolyploidization.</title>
        <authorList>
            <person name="Zhang X."/>
            <person name="Chen Y."/>
            <person name="Wang L."/>
            <person name="Yuan Y."/>
            <person name="Fang M."/>
            <person name="Shi L."/>
            <person name="Lu R."/>
            <person name="Comes H.P."/>
            <person name="Ma Y."/>
            <person name="Chen Y."/>
            <person name="Huang G."/>
            <person name="Zhou Y."/>
            <person name="Zheng Z."/>
            <person name="Qiu Y."/>
        </authorList>
    </citation>
    <scope>NUCLEOTIDE SEQUENCE [LARGE SCALE GENOMIC DNA]</scope>
    <source>
        <strain evidence="1">F231</strain>
    </source>
</reference>
<proteinExistence type="predicted"/>
<organism evidence="1 2">
    <name type="scientific">Trapa natans</name>
    <name type="common">Water chestnut</name>
    <dbReference type="NCBI Taxonomy" id="22666"/>
    <lineage>
        <taxon>Eukaryota</taxon>
        <taxon>Viridiplantae</taxon>
        <taxon>Streptophyta</taxon>
        <taxon>Embryophyta</taxon>
        <taxon>Tracheophyta</taxon>
        <taxon>Spermatophyta</taxon>
        <taxon>Magnoliopsida</taxon>
        <taxon>eudicotyledons</taxon>
        <taxon>Gunneridae</taxon>
        <taxon>Pentapetalae</taxon>
        <taxon>rosids</taxon>
        <taxon>malvids</taxon>
        <taxon>Myrtales</taxon>
        <taxon>Lythraceae</taxon>
        <taxon>Trapa</taxon>
    </lineage>
</organism>
<gene>
    <name evidence="1" type="ORF">SAY86_027196</name>
</gene>
<keyword evidence="2" id="KW-1185">Reference proteome</keyword>
<accession>A0AAN7KKX5</accession>
<sequence>MEVFEDLLYGNVSTCRQMSLPNFVKDMAECGPWYCVLWVGDIRCAVRALQFWDSVLGSLEGEQ</sequence>
<protein>
    <submittedName>
        <fullName evidence="1">Uncharacterized protein</fullName>
    </submittedName>
</protein>
<comment type="caution">
    <text evidence="1">The sequence shown here is derived from an EMBL/GenBank/DDBJ whole genome shotgun (WGS) entry which is preliminary data.</text>
</comment>
<dbReference type="Proteomes" id="UP001346149">
    <property type="component" value="Unassembled WGS sequence"/>
</dbReference>
<dbReference type="AlphaFoldDB" id="A0AAN7KKX5"/>
<evidence type="ECO:0000313" key="1">
    <source>
        <dbReference type="EMBL" id="KAK4769046.1"/>
    </source>
</evidence>
<dbReference type="EMBL" id="JAXQNO010000021">
    <property type="protein sequence ID" value="KAK4769046.1"/>
    <property type="molecule type" value="Genomic_DNA"/>
</dbReference>
<evidence type="ECO:0000313" key="2">
    <source>
        <dbReference type="Proteomes" id="UP001346149"/>
    </source>
</evidence>
<name>A0AAN7KKX5_TRANT</name>